<dbReference type="AlphaFoldDB" id="A0A0F9C1Z9"/>
<gene>
    <name evidence="1" type="ORF">LCGC14_2661400</name>
</gene>
<accession>A0A0F9C1Z9</accession>
<feature type="non-terminal residue" evidence="1">
    <location>
        <position position="446"/>
    </location>
</feature>
<reference evidence="1" key="1">
    <citation type="journal article" date="2015" name="Nature">
        <title>Complex archaea that bridge the gap between prokaryotes and eukaryotes.</title>
        <authorList>
            <person name="Spang A."/>
            <person name="Saw J.H."/>
            <person name="Jorgensen S.L."/>
            <person name="Zaremba-Niedzwiedzka K."/>
            <person name="Martijn J."/>
            <person name="Lind A.E."/>
            <person name="van Eijk R."/>
            <person name="Schleper C."/>
            <person name="Guy L."/>
            <person name="Ettema T.J."/>
        </authorList>
    </citation>
    <scope>NUCLEOTIDE SEQUENCE</scope>
</reference>
<proteinExistence type="predicted"/>
<organism evidence="1">
    <name type="scientific">marine sediment metagenome</name>
    <dbReference type="NCBI Taxonomy" id="412755"/>
    <lineage>
        <taxon>unclassified sequences</taxon>
        <taxon>metagenomes</taxon>
        <taxon>ecological metagenomes</taxon>
    </lineage>
</organism>
<protein>
    <submittedName>
        <fullName evidence="1">Uncharacterized protein</fullName>
    </submittedName>
</protein>
<sequence length="446" mass="45071">NGAKIQFTGGAGNNFIEGNVNNSGRIGIITDNTERITITLAGNVGIGNTLPVSKLTVAGAGTFSGDITATSGTFTLRPDVSGDSVATQSQIDSVQTQIDAVEGSDVDDVNSLIGSITVVGKGEVGVTVEGQNIVVSGTDHATDTDTVSDAMVGTDGITVLSGTPTASETTISGFRDEFLSASGTFLKNVVEDLTPQLGGDLDANGKDILIADGNASNPSIRFASDLDTGITNLGSDAILFVTGGESPVIFTSTFLFLLPQIVSNPGSATAPQFSFQSSADTGMYLPSVGELAFTTGGVPAARFDSSQNLHANADVIVSGTVTAPTGTFADSLTVSGIPVSLSDVEGITDIVQDLTPQLGGDLDVNGKSITSAGNTDINIRPAGTGGIELFTGDKSGDAGSREIWLATSGAGQIVLDTISDSNTGDIFIQAGGDLDLETFNAGKLDI</sequence>
<name>A0A0F9C1Z9_9ZZZZ</name>
<comment type="caution">
    <text evidence="1">The sequence shown here is derived from an EMBL/GenBank/DDBJ whole genome shotgun (WGS) entry which is preliminary data.</text>
</comment>
<evidence type="ECO:0000313" key="1">
    <source>
        <dbReference type="EMBL" id="KKK96574.1"/>
    </source>
</evidence>
<feature type="non-terminal residue" evidence="1">
    <location>
        <position position="1"/>
    </location>
</feature>
<dbReference type="EMBL" id="LAZR01046421">
    <property type="protein sequence ID" value="KKK96574.1"/>
    <property type="molecule type" value="Genomic_DNA"/>
</dbReference>